<dbReference type="EMBL" id="JANBTW010000068">
    <property type="protein sequence ID" value="KAJ2673436.1"/>
    <property type="molecule type" value="Genomic_DNA"/>
</dbReference>
<dbReference type="Pfam" id="PF01167">
    <property type="entry name" value="Tub"/>
    <property type="match status" value="1"/>
</dbReference>
<dbReference type="InterPro" id="IPR025659">
    <property type="entry name" value="Tubby-like_C"/>
</dbReference>
<name>A0A9W8G638_9FUNG</name>
<feature type="domain" description="Tubby C-terminal" evidence="2">
    <location>
        <begin position="16"/>
        <end position="261"/>
    </location>
</feature>
<dbReference type="PRINTS" id="PR01573">
    <property type="entry name" value="SUPERTUBBY"/>
</dbReference>
<dbReference type="PANTHER" id="PTHR16517">
    <property type="entry name" value="TUBBY-RELATED"/>
    <property type="match status" value="1"/>
</dbReference>
<evidence type="ECO:0000256" key="1">
    <source>
        <dbReference type="ARBA" id="ARBA00007129"/>
    </source>
</evidence>
<dbReference type="AlphaFoldDB" id="A0A9W8G638"/>
<comment type="similarity">
    <text evidence="1">Belongs to the TUB family.</text>
</comment>
<evidence type="ECO:0000313" key="4">
    <source>
        <dbReference type="Proteomes" id="UP001151518"/>
    </source>
</evidence>
<sequence length="268" mass="29565">MTVAQDTEKPTALLNASVPLEEVAQFRVARTRLQGNNIVYDLLAENNGAMDSAAGLWNMRAIKTSSLAKPTYDIFPRNDNSSSSLRTSYSAPVGRVVSNALGTEFSILACPSNDTVEWTEVCIVLYKINILGRHGPRKMTAVIRAVNESGQHFVDSTGDASVSLAEKYHRLARRNVMTDESGSIIVLENKLPKWNTNSRSYTLDFHGRVTVSSSKNFQLINLDDDEYVVVQFGKVGDDTYSLDFRFPMSPVMAFGIVLTSLVRKLACA</sequence>
<dbReference type="OrthoDB" id="8775810at2759"/>
<organism evidence="3 4">
    <name type="scientific">Coemansia spiralis</name>
    <dbReference type="NCBI Taxonomy" id="417178"/>
    <lineage>
        <taxon>Eukaryota</taxon>
        <taxon>Fungi</taxon>
        <taxon>Fungi incertae sedis</taxon>
        <taxon>Zoopagomycota</taxon>
        <taxon>Kickxellomycotina</taxon>
        <taxon>Kickxellomycetes</taxon>
        <taxon>Kickxellales</taxon>
        <taxon>Kickxellaceae</taxon>
        <taxon>Coemansia</taxon>
    </lineage>
</organism>
<comment type="caution">
    <text evidence="3">The sequence shown here is derived from an EMBL/GenBank/DDBJ whole genome shotgun (WGS) entry which is preliminary data.</text>
</comment>
<dbReference type="Proteomes" id="UP001151518">
    <property type="component" value="Unassembled WGS sequence"/>
</dbReference>
<proteinExistence type="inferred from homology"/>
<accession>A0A9W8G638</accession>
<reference evidence="3" key="1">
    <citation type="submission" date="2022-07" db="EMBL/GenBank/DDBJ databases">
        <title>Phylogenomic reconstructions and comparative analyses of Kickxellomycotina fungi.</title>
        <authorList>
            <person name="Reynolds N.K."/>
            <person name="Stajich J.E."/>
            <person name="Barry K."/>
            <person name="Grigoriev I.V."/>
            <person name="Crous P."/>
            <person name="Smith M.E."/>
        </authorList>
    </citation>
    <scope>NUCLEOTIDE SEQUENCE</scope>
    <source>
        <strain evidence="3">NRRL 3115</strain>
    </source>
</reference>
<dbReference type="PANTHER" id="PTHR16517:SF7">
    <property type="entry name" value="PROTEIN KING TUBBY"/>
    <property type="match status" value="1"/>
</dbReference>
<evidence type="ECO:0000313" key="3">
    <source>
        <dbReference type="EMBL" id="KAJ2673436.1"/>
    </source>
</evidence>
<protein>
    <recommendedName>
        <fullName evidence="2">Tubby C-terminal domain-containing protein</fullName>
    </recommendedName>
</protein>
<evidence type="ECO:0000259" key="2">
    <source>
        <dbReference type="Pfam" id="PF01167"/>
    </source>
</evidence>
<gene>
    <name evidence="3" type="ORF">GGI25_004698</name>
</gene>
<dbReference type="InterPro" id="IPR000007">
    <property type="entry name" value="Tubby_C"/>
</dbReference>
<dbReference type="SUPFAM" id="SSF54518">
    <property type="entry name" value="Tubby C-terminal domain-like"/>
    <property type="match status" value="1"/>
</dbReference>
<dbReference type="Gene3D" id="3.20.90.10">
    <property type="entry name" value="Tubby Protein, Chain A"/>
    <property type="match status" value="1"/>
</dbReference>